<evidence type="ECO:0000256" key="1">
    <source>
        <dbReference type="ARBA" id="ARBA00004141"/>
    </source>
</evidence>
<keyword evidence="3 5" id="KW-1133">Transmembrane helix</keyword>
<dbReference type="Proteomes" id="UP001223520">
    <property type="component" value="Chromosome"/>
</dbReference>
<dbReference type="InterPro" id="IPR039020">
    <property type="entry name" value="PaxB-like"/>
</dbReference>
<proteinExistence type="predicted"/>
<dbReference type="RefSeq" id="WP_281483106.1">
    <property type="nucleotide sequence ID" value="NZ_CP124543.1"/>
</dbReference>
<keyword evidence="4 5" id="KW-0472">Membrane</keyword>
<organism evidence="6 7">
    <name type="scientific">Halotia branconii CENA392</name>
    <dbReference type="NCBI Taxonomy" id="1539056"/>
    <lineage>
        <taxon>Bacteria</taxon>
        <taxon>Bacillati</taxon>
        <taxon>Cyanobacteriota</taxon>
        <taxon>Cyanophyceae</taxon>
        <taxon>Nostocales</taxon>
        <taxon>Nodulariaceae</taxon>
        <taxon>Halotia</taxon>
    </lineage>
</organism>
<protein>
    <submittedName>
        <fullName evidence="6">Uncharacterized protein</fullName>
    </submittedName>
</protein>
<evidence type="ECO:0000256" key="4">
    <source>
        <dbReference type="ARBA" id="ARBA00023136"/>
    </source>
</evidence>
<dbReference type="PANTHER" id="PTHR42038">
    <property type="match status" value="1"/>
</dbReference>
<dbReference type="KEGG" id="hbq:QI031_29575"/>
<dbReference type="Gene3D" id="1.20.1280.290">
    <property type="match status" value="1"/>
</dbReference>
<evidence type="ECO:0000256" key="3">
    <source>
        <dbReference type="ARBA" id="ARBA00022989"/>
    </source>
</evidence>
<feature type="transmembrane region" description="Helical" evidence="5">
    <location>
        <begin position="164"/>
        <end position="187"/>
    </location>
</feature>
<keyword evidence="2 5" id="KW-0812">Transmembrane</keyword>
<keyword evidence="7" id="KW-1185">Reference proteome</keyword>
<dbReference type="GO" id="GO:0016829">
    <property type="term" value="F:lyase activity"/>
    <property type="evidence" value="ECO:0007669"/>
    <property type="project" value="InterPro"/>
</dbReference>
<reference evidence="6 7" key="1">
    <citation type="journal article" date="2023" name="Limnol Oceanogr Lett">
        <title>Environmental adaptations by the intertidal Antarctic cyanobacterium Halotia branconii CENA392 as revealed using long-read genome sequencing.</title>
        <authorList>
            <person name="Dextro R.B."/>
            <person name="Delbaje E."/>
            <person name="Freitas P.N.N."/>
            <person name="Geraldes V."/>
            <person name="Pinto E."/>
            <person name="Long P.F."/>
            <person name="Fiore M.F."/>
        </authorList>
    </citation>
    <scope>NUCLEOTIDE SEQUENCE [LARGE SCALE GENOMIC DNA]</scope>
    <source>
        <strain evidence="6 7">CENA392</strain>
    </source>
</reference>
<feature type="transmembrane region" description="Helical" evidence="5">
    <location>
        <begin position="123"/>
        <end position="143"/>
    </location>
</feature>
<accession>A0AAJ6NSB1</accession>
<comment type="subcellular location">
    <subcellularLocation>
        <location evidence="1">Membrane</location>
        <topology evidence="1">Multi-pass membrane protein</topology>
    </subcellularLocation>
</comment>
<evidence type="ECO:0000313" key="6">
    <source>
        <dbReference type="EMBL" id="WGV25819.1"/>
    </source>
</evidence>
<dbReference type="AlphaFoldDB" id="A0AAJ6NSB1"/>
<name>A0AAJ6NSB1_9CYAN</name>
<evidence type="ECO:0000256" key="5">
    <source>
        <dbReference type="SAM" id="Phobius"/>
    </source>
</evidence>
<feature type="transmembrane region" description="Helical" evidence="5">
    <location>
        <begin position="6"/>
        <end position="23"/>
    </location>
</feature>
<feature type="transmembrane region" description="Helical" evidence="5">
    <location>
        <begin position="94"/>
        <end position="117"/>
    </location>
</feature>
<sequence length="227" mass="25648">MTTPTALAILCGIFWTVAYLSIIRRSIRDKSVGMPLVAVCLNISWEFIFSFIFPSSKPQLYIRNYVWFFLDSIILIQYLKFGKLNFRQHSSKTAFYAAFFSVLAVSFFNMLFIVYEFGRNNSATYIAFQINLIMSMLFIYMLLSRGSVAGQSMYIAIAKMIGTACASVSVYLSQPSSILLAFLYVSIFRDRTRYARCCCCGTQRKHDRMGAAVHGASSEPVIVALEG</sequence>
<evidence type="ECO:0000313" key="7">
    <source>
        <dbReference type="Proteomes" id="UP001223520"/>
    </source>
</evidence>
<dbReference type="GO" id="GO:0016020">
    <property type="term" value="C:membrane"/>
    <property type="evidence" value="ECO:0007669"/>
    <property type="project" value="UniProtKB-SubCell"/>
</dbReference>
<dbReference type="Pfam" id="PF25129">
    <property type="entry name" value="Pyr4-TMTC"/>
    <property type="match status" value="1"/>
</dbReference>
<gene>
    <name evidence="6" type="ORF">QI031_29575</name>
</gene>
<dbReference type="EMBL" id="CP124543">
    <property type="protein sequence ID" value="WGV25819.1"/>
    <property type="molecule type" value="Genomic_DNA"/>
</dbReference>
<feature type="transmembrane region" description="Helical" evidence="5">
    <location>
        <begin position="35"/>
        <end position="53"/>
    </location>
</feature>
<feature type="transmembrane region" description="Helical" evidence="5">
    <location>
        <begin position="65"/>
        <end position="82"/>
    </location>
</feature>
<evidence type="ECO:0000256" key="2">
    <source>
        <dbReference type="ARBA" id="ARBA00022692"/>
    </source>
</evidence>
<dbReference type="PANTHER" id="PTHR42038:SF2">
    <property type="entry name" value="TERPENE CYCLASE AUSL"/>
    <property type="match status" value="1"/>
</dbReference>